<proteinExistence type="predicted"/>
<dbReference type="PROSITE" id="PS00463">
    <property type="entry name" value="ZN2_CY6_FUNGAL_1"/>
    <property type="match status" value="1"/>
</dbReference>
<evidence type="ECO:0000256" key="5">
    <source>
        <dbReference type="SAM" id="MobiDB-lite"/>
    </source>
</evidence>
<feature type="compositionally biased region" description="Low complexity" evidence="5">
    <location>
        <begin position="92"/>
        <end position="113"/>
    </location>
</feature>
<comment type="caution">
    <text evidence="7">The sequence shown here is derived from an EMBL/GenBank/DDBJ whole genome shotgun (WGS) entry which is preliminary data.</text>
</comment>
<dbReference type="GO" id="GO:0005634">
    <property type="term" value="C:nucleus"/>
    <property type="evidence" value="ECO:0007669"/>
    <property type="project" value="TreeGrafter"/>
</dbReference>
<protein>
    <recommendedName>
        <fullName evidence="6">Zn(2)-C6 fungal-type domain-containing protein</fullName>
    </recommendedName>
</protein>
<evidence type="ECO:0000259" key="6">
    <source>
        <dbReference type="PROSITE" id="PS50048"/>
    </source>
</evidence>
<accession>A0A2P7YTL3</accession>
<dbReference type="Proteomes" id="UP000241107">
    <property type="component" value="Unassembled WGS sequence"/>
</dbReference>
<dbReference type="InterPro" id="IPR036864">
    <property type="entry name" value="Zn2-C6_fun-type_DNA-bd_sf"/>
</dbReference>
<evidence type="ECO:0000256" key="4">
    <source>
        <dbReference type="ARBA" id="ARBA00023242"/>
    </source>
</evidence>
<dbReference type="Gene3D" id="4.10.240.10">
    <property type="entry name" value="Zn(2)-C6 fungal-type DNA-binding domain"/>
    <property type="match status" value="1"/>
</dbReference>
<evidence type="ECO:0000313" key="8">
    <source>
        <dbReference type="Proteomes" id="UP000241107"/>
    </source>
</evidence>
<dbReference type="InterPro" id="IPR050797">
    <property type="entry name" value="Carb_Metab_Trans_Reg"/>
</dbReference>
<evidence type="ECO:0000256" key="1">
    <source>
        <dbReference type="ARBA" id="ARBA00022833"/>
    </source>
</evidence>
<reference evidence="7 8" key="1">
    <citation type="submission" date="2018-03" db="EMBL/GenBank/DDBJ databases">
        <title>Candida pseudohaemulonii genome assembly and annotation.</title>
        <authorList>
            <person name="Munoz J.F."/>
            <person name="Gade L.G."/>
            <person name="Chow N.A."/>
            <person name="Litvintseva A.P."/>
            <person name="Loparev V.N."/>
            <person name="Cuomo C.A."/>
        </authorList>
    </citation>
    <scope>NUCLEOTIDE SEQUENCE [LARGE SCALE GENOMIC DNA]</scope>
    <source>
        <strain evidence="7 8">B12108</strain>
    </source>
</reference>
<dbReference type="SUPFAM" id="SSF57701">
    <property type="entry name" value="Zn2/Cys6 DNA-binding domain"/>
    <property type="match status" value="2"/>
</dbReference>
<keyword evidence="8" id="KW-1185">Reference proteome</keyword>
<sequence length="289" mass="31258">MLSNDLLSYSIMRNGDRAVTHLCSHYAPAVQYHDAARVALPPIASVNGLTEDNLVSHNNFTTHRSLLGLQSYQYSQNVATYRSALELSQGGSPRLESSSPVSGSSSPQLASSDLSEKKRRQRLGPSCDSCRARKVKCNAEVVLLSRNVDEEEAEEMTGLDETARSKLLSGDAIPLGESFSLVVSNGKLVKFRPCSSCATRELECCFSKGFTKEDIVHSKRSSLLSAVGSVSVLSSPKAPSKIKKRLEVAASARKSSCAACRKRKVKCVMNVKLNKCVGCVKKDSECSFA</sequence>
<keyword evidence="4" id="KW-0539">Nucleus</keyword>
<keyword evidence="2" id="KW-0805">Transcription regulation</keyword>
<organism evidence="7 8">
    <name type="scientific">Candidozyma pseudohaemuli</name>
    <dbReference type="NCBI Taxonomy" id="418784"/>
    <lineage>
        <taxon>Eukaryota</taxon>
        <taxon>Fungi</taxon>
        <taxon>Dikarya</taxon>
        <taxon>Ascomycota</taxon>
        <taxon>Saccharomycotina</taxon>
        <taxon>Pichiomycetes</taxon>
        <taxon>Metschnikowiaceae</taxon>
        <taxon>Candidozyma</taxon>
    </lineage>
</organism>
<dbReference type="GeneID" id="36565305"/>
<dbReference type="PANTHER" id="PTHR31668:SF4">
    <property type="entry name" value="TRANSCRIPTIONAL ACTIVATOR PROTEIN DAL81"/>
    <property type="match status" value="1"/>
</dbReference>
<dbReference type="RefSeq" id="XP_024714444.1">
    <property type="nucleotide sequence ID" value="XM_024857308.1"/>
</dbReference>
<dbReference type="GO" id="GO:0008270">
    <property type="term" value="F:zinc ion binding"/>
    <property type="evidence" value="ECO:0007669"/>
    <property type="project" value="InterPro"/>
</dbReference>
<evidence type="ECO:0000256" key="3">
    <source>
        <dbReference type="ARBA" id="ARBA00023163"/>
    </source>
</evidence>
<dbReference type="EMBL" id="PYFQ01000003">
    <property type="protein sequence ID" value="PSK39307.1"/>
    <property type="molecule type" value="Genomic_DNA"/>
</dbReference>
<dbReference type="AlphaFoldDB" id="A0A2P7YTL3"/>
<name>A0A2P7YTL3_9ASCO</name>
<gene>
    <name evidence="7" type="ORF">C7M61_001915</name>
</gene>
<keyword evidence="3" id="KW-0804">Transcription</keyword>
<dbReference type="PROSITE" id="PS50048">
    <property type="entry name" value="ZN2_CY6_FUNGAL_2"/>
    <property type="match status" value="1"/>
</dbReference>
<dbReference type="GO" id="GO:0001080">
    <property type="term" value="P:nitrogen catabolite activation of transcription from RNA polymerase II promoter"/>
    <property type="evidence" value="ECO:0007669"/>
    <property type="project" value="TreeGrafter"/>
</dbReference>
<dbReference type="PANTHER" id="PTHR31668">
    <property type="entry name" value="GLUCOSE TRANSPORT TRANSCRIPTION REGULATOR RGT1-RELATED-RELATED"/>
    <property type="match status" value="1"/>
</dbReference>
<evidence type="ECO:0000256" key="2">
    <source>
        <dbReference type="ARBA" id="ARBA00023015"/>
    </source>
</evidence>
<dbReference type="CDD" id="cd00067">
    <property type="entry name" value="GAL4"/>
    <property type="match status" value="1"/>
</dbReference>
<feature type="domain" description="Zn(2)-C6 fungal-type" evidence="6">
    <location>
        <begin position="256"/>
        <end position="288"/>
    </location>
</feature>
<evidence type="ECO:0000313" key="7">
    <source>
        <dbReference type="EMBL" id="PSK39307.1"/>
    </source>
</evidence>
<dbReference type="GO" id="GO:0000981">
    <property type="term" value="F:DNA-binding transcription factor activity, RNA polymerase II-specific"/>
    <property type="evidence" value="ECO:0007669"/>
    <property type="project" value="InterPro"/>
</dbReference>
<dbReference type="VEuPathDB" id="FungiDB:C7M61_001915"/>
<dbReference type="OrthoDB" id="4036575at2759"/>
<keyword evidence="1" id="KW-0862">Zinc</keyword>
<dbReference type="Pfam" id="PF00172">
    <property type="entry name" value="Zn_clus"/>
    <property type="match status" value="1"/>
</dbReference>
<feature type="region of interest" description="Disordered" evidence="5">
    <location>
        <begin position="89"/>
        <end position="120"/>
    </location>
</feature>
<dbReference type="InterPro" id="IPR001138">
    <property type="entry name" value="Zn2Cys6_DnaBD"/>
</dbReference>